<dbReference type="Proteomes" id="UP001642484">
    <property type="component" value="Unassembled WGS sequence"/>
</dbReference>
<proteinExistence type="predicted"/>
<keyword evidence="2" id="KW-1185">Reference proteome</keyword>
<dbReference type="SUPFAM" id="SSF56219">
    <property type="entry name" value="DNase I-like"/>
    <property type="match status" value="1"/>
</dbReference>
<accession>A0ABP0L3S5</accession>
<dbReference type="Gene3D" id="3.60.10.10">
    <property type="entry name" value="Endonuclease/exonuclease/phosphatase"/>
    <property type="match status" value="1"/>
</dbReference>
<evidence type="ECO:0000313" key="2">
    <source>
        <dbReference type="Proteomes" id="UP001642484"/>
    </source>
</evidence>
<organism evidence="1 2">
    <name type="scientific">Durusdinium trenchii</name>
    <dbReference type="NCBI Taxonomy" id="1381693"/>
    <lineage>
        <taxon>Eukaryota</taxon>
        <taxon>Sar</taxon>
        <taxon>Alveolata</taxon>
        <taxon>Dinophyceae</taxon>
        <taxon>Suessiales</taxon>
        <taxon>Symbiodiniaceae</taxon>
        <taxon>Durusdinium</taxon>
    </lineage>
</organism>
<reference evidence="1 2" key="1">
    <citation type="submission" date="2024-02" db="EMBL/GenBank/DDBJ databases">
        <authorList>
            <person name="Chen Y."/>
            <person name="Shah S."/>
            <person name="Dougan E. K."/>
            <person name="Thang M."/>
            <person name="Chan C."/>
        </authorList>
    </citation>
    <scope>NUCLEOTIDE SEQUENCE [LARGE SCALE GENOMIC DNA]</scope>
</reference>
<comment type="caution">
    <text evidence="1">The sequence shown here is derived from an EMBL/GenBank/DDBJ whole genome shotgun (WGS) entry which is preliminary data.</text>
</comment>
<dbReference type="InterPro" id="IPR036691">
    <property type="entry name" value="Endo/exonu/phosph_ase_sf"/>
</dbReference>
<protein>
    <submittedName>
        <fullName evidence="1">Uncharacterized protein</fullName>
    </submittedName>
</protein>
<name>A0ABP0L3S5_9DINO</name>
<gene>
    <name evidence="1" type="ORF">CCMP2556_LOCUS18999</name>
</gene>
<evidence type="ECO:0000313" key="1">
    <source>
        <dbReference type="EMBL" id="CAK9033259.1"/>
    </source>
</evidence>
<sequence>MWMSCSLELQMAAQVRLLHEPQDVQDPAERMDVLWQNLRAAMDAKAPDVVGGPADLMLKTLAQYLSLQFSDKSVLEVENILHDELTAAQELASWEEPLVSDGLWSPEDVAGQQTEAELKDELWEAVCAANESGSNKSTIRRFGAARVQGVPILDPPTVASRNQLVREDQPYYIVAGFVKLFPLGYGDFWAHLHQRQEGNQQPLSFWEWLKHLLLRSDGRFQAHPRFYFFALNTALRNKALRARGYFMKRQQGASNNVAYTTEELFNMGKAQFTKIVSAFEHSMAGSAQEKLRQRSDLEAMVEQIEQETLQDQAHALLQSWQTADLACKLLEQQGCAAATAELQAACLAAKAAVEKVLSPETIEAQAKPSVSRVNVDRGKDEAAQADVARADVDRAAEPLQQEFEVSFTEQDSAFVGSRPGSGRKTLESLLSEVQQRSLCVQGGGEIPCHFSTLTTAIYHWDDLAQCLEHYEAAVRKRRGDRADPLEPAERRLAPERRRVLRYPGVVAWFTAYKMELFYKHVLRYEDGQGVFEWGAGGIMHLHSINFGSRMPRVDPTAAGMQQPDEKTAEISAQFAEMHEEYLTDWSFAKAEKWSFHEIDNCVARAARPGSPAHTDSESDGSGDMEESALLEKCVLRNTVDAGLQVGLSADVFGQHAVAEDVDFQRVFPTATSMVYVISQGARATKVLTQDERQLLQDLDLHLQDAAWHACRISVQQKALLMTNNCRLVRRARRKWYRRLTEKCNTHDRRAGLGFEVPPVYIEATKDADTEEQEPEVLTAQLQQCSLRCGTLNMHLLSPGPWFEPLLEQCDVMFLQEVTTQCLEDFCLLGQQKGYEVVSPLLRGQAPAEGFDVCLLLKHDVVQSRRVTISPLPLPSSRRFAQVHVTLPANGCALVLATAHFTAGSNGDKERECELEAEDGSPEDRCGTWHPEAAPAQDARVCTWRFDRTLTLCQFGSMDKPSPTPLRAGTEAAERVSFATVELQRGPFDVQFQSADLDHAFVSATFNVMPLAAGAREVSSECLKVLRPGLGPKIARRPLERESCTQRQHAQSFCGKDYEKPRMLPGMGAILEDSRRKSLFRLYTRRNCHHLNTHDPLKAMGLVANVDDQVALTVQAAVNYLTKYLGKIGGGHSAHSRISGLIDDIVCRMGDRETMTVASLLSKLFIHSAVPEEICSLEAWHVLLDLPRVLSSRYVTSLNVKEDSNALKDLASVELARVDENVVKKSKVALYLDRFNMRAQADISAASLENMSLFQFISRTDRRGKSLHLRKKSIIVKERPFLRLDARRREAGAMARLCLRLHRPFRTEEDDPAFEDGVRQAGSAVTGKQKKNVVLKPYAELWEYIKAETLKQCGLAVSSSPAHRVGCDGPVSIPHAELKTGAWRQSVFRLEPHSLEHEEWEDAADREAKRLRYVQAATHEQSMGRPGKRLHEVSLPVDADALMCADFDTRAEWDALNPYLDNVRAQWLCPELAVKICPETKGYVLKPTQGGLAHTEAEQITVHQVVLAGDFGQLPPVAVPPERTLLCSKAKSVGQDRHDVNLGLRLFQQIRVVFRLRRIHRQVGQSLYKESLLRLRDAAHTKEDVQLWKSHDLTDVAACTLTVEERKFFEGKCVHLFCENRRAGQFNGRRLGEEVAGKENSTILRVWSNDSTPGVERYTSENYGGLKRALHLAEGAPVMLTTNLRTVELPGGPFDHQFGGHLPPDHVFKISRPYPDFTAIPVSHPDFTAIPVSSPTPVCRPK</sequence>
<dbReference type="EMBL" id="CAXAMN010010990">
    <property type="protein sequence ID" value="CAK9033259.1"/>
    <property type="molecule type" value="Genomic_DNA"/>
</dbReference>